<evidence type="ECO:0000313" key="9">
    <source>
        <dbReference type="Proteomes" id="UP001341444"/>
    </source>
</evidence>
<comment type="subcellular location">
    <subcellularLocation>
        <location evidence="1">Membrane</location>
        <topology evidence="1">Multi-pass membrane protein</topology>
    </subcellularLocation>
</comment>
<accession>A0ABU6MFK7</accession>
<organism evidence="8 9">
    <name type="scientific">Heyndrickxia acidicola</name>
    <dbReference type="NCBI Taxonomy" id="209389"/>
    <lineage>
        <taxon>Bacteria</taxon>
        <taxon>Bacillati</taxon>
        <taxon>Bacillota</taxon>
        <taxon>Bacilli</taxon>
        <taxon>Bacillales</taxon>
        <taxon>Bacillaceae</taxon>
        <taxon>Heyndrickxia</taxon>
    </lineage>
</organism>
<gene>
    <name evidence="8" type="ORF">P4T90_10290</name>
</gene>
<dbReference type="Proteomes" id="UP001341444">
    <property type="component" value="Unassembled WGS sequence"/>
</dbReference>
<feature type="transmembrane region" description="Helical" evidence="6">
    <location>
        <begin position="118"/>
        <end position="140"/>
    </location>
</feature>
<proteinExistence type="inferred from homology"/>
<sequence length="157" mass="18014">MNNLKRYKDNVIQYGKYSMVGISCAIIDLAVLYGLLFFFPTKQSFWLAFYNSAAYGLAVLNSYIWNSRFTFKQKKNPKQFIAFLIQAAASLLIADLVFLLGLWLLGSAGLFSKWMNTFIAKTASMFLSSTSSFFFNKYIVFKKAEGKAKRETDRVRH</sequence>
<dbReference type="Pfam" id="PF04138">
    <property type="entry name" value="GtrA_DPMS_TM"/>
    <property type="match status" value="1"/>
</dbReference>
<feature type="domain" description="GtrA/DPMS transmembrane" evidence="7">
    <location>
        <begin position="16"/>
        <end position="108"/>
    </location>
</feature>
<evidence type="ECO:0000256" key="1">
    <source>
        <dbReference type="ARBA" id="ARBA00004141"/>
    </source>
</evidence>
<dbReference type="EMBL" id="JARMAB010000012">
    <property type="protein sequence ID" value="MED1203468.1"/>
    <property type="molecule type" value="Genomic_DNA"/>
</dbReference>
<protein>
    <submittedName>
        <fullName evidence="8">GtrA family protein</fullName>
    </submittedName>
</protein>
<dbReference type="InterPro" id="IPR051401">
    <property type="entry name" value="GtrA_CellWall_Glycosyl"/>
</dbReference>
<dbReference type="RefSeq" id="WP_157090723.1">
    <property type="nucleotide sequence ID" value="NZ_JARMAB010000012.1"/>
</dbReference>
<keyword evidence="4 6" id="KW-1133">Transmembrane helix</keyword>
<evidence type="ECO:0000256" key="6">
    <source>
        <dbReference type="SAM" id="Phobius"/>
    </source>
</evidence>
<evidence type="ECO:0000259" key="7">
    <source>
        <dbReference type="Pfam" id="PF04138"/>
    </source>
</evidence>
<dbReference type="InterPro" id="IPR007267">
    <property type="entry name" value="GtrA_DPMS_TM"/>
</dbReference>
<keyword evidence="3 6" id="KW-0812">Transmembrane</keyword>
<evidence type="ECO:0000256" key="2">
    <source>
        <dbReference type="ARBA" id="ARBA00009399"/>
    </source>
</evidence>
<evidence type="ECO:0000256" key="3">
    <source>
        <dbReference type="ARBA" id="ARBA00022692"/>
    </source>
</evidence>
<comment type="caution">
    <text evidence="8">The sequence shown here is derived from an EMBL/GenBank/DDBJ whole genome shotgun (WGS) entry which is preliminary data.</text>
</comment>
<evidence type="ECO:0000313" key="8">
    <source>
        <dbReference type="EMBL" id="MED1203468.1"/>
    </source>
</evidence>
<feature type="transmembrane region" description="Helical" evidence="6">
    <location>
        <begin position="80"/>
        <end position="106"/>
    </location>
</feature>
<feature type="transmembrane region" description="Helical" evidence="6">
    <location>
        <begin position="20"/>
        <end position="39"/>
    </location>
</feature>
<feature type="transmembrane region" description="Helical" evidence="6">
    <location>
        <begin position="45"/>
        <end position="64"/>
    </location>
</feature>
<evidence type="ECO:0000256" key="5">
    <source>
        <dbReference type="ARBA" id="ARBA00023136"/>
    </source>
</evidence>
<dbReference type="PANTHER" id="PTHR38459">
    <property type="entry name" value="PROPHAGE BACTOPRENOL-LINKED GLUCOSE TRANSLOCASE HOMOLOG"/>
    <property type="match status" value="1"/>
</dbReference>
<keyword evidence="5 6" id="KW-0472">Membrane</keyword>
<evidence type="ECO:0000256" key="4">
    <source>
        <dbReference type="ARBA" id="ARBA00022989"/>
    </source>
</evidence>
<name>A0ABU6MFK7_9BACI</name>
<reference evidence="8 9" key="1">
    <citation type="submission" date="2023-03" db="EMBL/GenBank/DDBJ databases">
        <title>Bacillus Genome Sequencing.</title>
        <authorList>
            <person name="Dunlap C."/>
        </authorList>
    </citation>
    <scope>NUCLEOTIDE SEQUENCE [LARGE SCALE GENOMIC DNA]</scope>
    <source>
        <strain evidence="8 9">B-23453</strain>
    </source>
</reference>
<keyword evidence="9" id="KW-1185">Reference proteome</keyword>
<dbReference type="PANTHER" id="PTHR38459:SF1">
    <property type="entry name" value="PROPHAGE BACTOPRENOL-LINKED GLUCOSE TRANSLOCASE HOMOLOG"/>
    <property type="match status" value="1"/>
</dbReference>
<comment type="similarity">
    <text evidence="2">Belongs to the GtrA family.</text>
</comment>